<evidence type="ECO:0000259" key="14">
    <source>
        <dbReference type="Pfam" id="PF02163"/>
    </source>
</evidence>
<dbReference type="Proteomes" id="UP001204445">
    <property type="component" value="Unassembled WGS sequence"/>
</dbReference>
<comment type="cofactor">
    <cofactor evidence="1">
        <name>Zn(2+)</name>
        <dbReference type="ChEBI" id="CHEBI:29105"/>
    </cofactor>
</comment>
<evidence type="ECO:0000256" key="5">
    <source>
        <dbReference type="ARBA" id="ARBA00022670"/>
    </source>
</evidence>
<accession>A0AAE3HL33</accession>
<keyword evidence="11" id="KW-0482">Metalloprotease</keyword>
<evidence type="ECO:0000256" key="12">
    <source>
        <dbReference type="ARBA" id="ARBA00023136"/>
    </source>
</evidence>
<dbReference type="GO" id="GO:0006508">
    <property type="term" value="P:proteolysis"/>
    <property type="evidence" value="ECO:0007669"/>
    <property type="project" value="UniProtKB-KW"/>
</dbReference>
<keyword evidence="16" id="KW-1185">Reference proteome</keyword>
<feature type="transmembrane region" description="Helical" evidence="13">
    <location>
        <begin position="56"/>
        <end position="76"/>
    </location>
</feature>
<keyword evidence="12 13" id="KW-0472">Membrane</keyword>
<dbReference type="InterPro" id="IPR008915">
    <property type="entry name" value="Peptidase_M50"/>
</dbReference>
<dbReference type="InterPro" id="IPR052348">
    <property type="entry name" value="Metallopeptidase_M50B"/>
</dbReference>
<evidence type="ECO:0000256" key="11">
    <source>
        <dbReference type="ARBA" id="ARBA00023049"/>
    </source>
</evidence>
<evidence type="ECO:0000256" key="1">
    <source>
        <dbReference type="ARBA" id="ARBA00001947"/>
    </source>
</evidence>
<organism evidence="15 16">
    <name type="scientific">Methylohalomonas lacus</name>
    <dbReference type="NCBI Taxonomy" id="398773"/>
    <lineage>
        <taxon>Bacteria</taxon>
        <taxon>Pseudomonadati</taxon>
        <taxon>Pseudomonadota</taxon>
        <taxon>Gammaproteobacteria</taxon>
        <taxon>Methylohalomonadales</taxon>
        <taxon>Methylohalomonadaceae</taxon>
        <taxon>Methylohalomonas</taxon>
    </lineage>
</organism>
<evidence type="ECO:0000256" key="4">
    <source>
        <dbReference type="ARBA" id="ARBA00022475"/>
    </source>
</evidence>
<gene>
    <name evidence="15" type="ORF">J2T55_001121</name>
</gene>
<dbReference type="GO" id="GO:0005886">
    <property type="term" value="C:plasma membrane"/>
    <property type="evidence" value="ECO:0007669"/>
    <property type="project" value="UniProtKB-SubCell"/>
</dbReference>
<evidence type="ECO:0000313" key="15">
    <source>
        <dbReference type="EMBL" id="MCS3903104.1"/>
    </source>
</evidence>
<keyword evidence="6 13" id="KW-0812">Transmembrane</keyword>
<keyword evidence="4" id="KW-1003">Cell membrane</keyword>
<dbReference type="InterPro" id="IPR044537">
    <property type="entry name" value="Rip2-like"/>
</dbReference>
<proteinExistence type="inferred from homology"/>
<keyword evidence="9" id="KW-0862">Zinc</keyword>
<evidence type="ECO:0000256" key="9">
    <source>
        <dbReference type="ARBA" id="ARBA00022833"/>
    </source>
</evidence>
<evidence type="ECO:0000256" key="6">
    <source>
        <dbReference type="ARBA" id="ARBA00022692"/>
    </source>
</evidence>
<protein>
    <submittedName>
        <fullName evidence="15">Zn-dependent protease</fullName>
    </submittedName>
</protein>
<keyword evidence="5 15" id="KW-0645">Protease</keyword>
<comment type="similarity">
    <text evidence="3">Belongs to the peptidase M50B family.</text>
</comment>
<evidence type="ECO:0000256" key="7">
    <source>
        <dbReference type="ARBA" id="ARBA00022723"/>
    </source>
</evidence>
<comment type="caution">
    <text evidence="15">The sequence shown here is derived from an EMBL/GenBank/DDBJ whole genome shotgun (WGS) entry which is preliminary data.</text>
</comment>
<evidence type="ECO:0000256" key="3">
    <source>
        <dbReference type="ARBA" id="ARBA00007931"/>
    </source>
</evidence>
<dbReference type="CDD" id="cd06158">
    <property type="entry name" value="S2P-M50_like_1"/>
    <property type="match status" value="1"/>
</dbReference>
<dbReference type="RefSeq" id="WP_259054716.1">
    <property type="nucleotide sequence ID" value="NZ_JANUCT010000006.1"/>
</dbReference>
<dbReference type="EMBL" id="JANUCT010000006">
    <property type="protein sequence ID" value="MCS3903104.1"/>
    <property type="molecule type" value="Genomic_DNA"/>
</dbReference>
<dbReference type="GO" id="GO:0046872">
    <property type="term" value="F:metal ion binding"/>
    <property type="evidence" value="ECO:0007669"/>
    <property type="project" value="UniProtKB-KW"/>
</dbReference>
<feature type="transmembrane region" description="Helical" evidence="13">
    <location>
        <begin position="96"/>
        <end position="120"/>
    </location>
</feature>
<feature type="transmembrane region" description="Helical" evidence="13">
    <location>
        <begin position="12"/>
        <end position="35"/>
    </location>
</feature>
<feature type="transmembrane region" description="Helical" evidence="13">
    <location>
        <begin position="182"/>
        <end position="200"/>
    </location>
</feature>
<evidence type="ECO:0000256" key="10">
    <source>
        <dbReference type="ARBA" id="ARBA00022989"/>
    </source>
</evidence>
<dbReference type="GO" id="GO:0008237">
    <property type="term" value="F:metallopeptidase activity"/>
    <property type="evidence" value="ECO:0007669"/>
    <property type="project" value="UniProtKB-KW"/>
</dbReference>
<dbReference type="Pfam" id="PF02163">
    <property type="entry name" value="Peptidase_M50"/>
    <property type="match status" value="1"/>
</dbReference>
<name>A0AAE3HL33_9GAMM</name>
<evidence type="ECO:0000256" key="8">
    <source>
        <dbReference type="ARBA" id="ARBA00022801"/>
    </source>
</evidence>
<comment type="subcellular location">
    <subcellularLocation>
        <location evidence="2">Cell membrane</location>
        <topology evidence="2">Multi-pass membrane protein</topology>
    </subcellularLocation>
</comment>
<keyword evidence="8" id="KW-0378">Hydrolase</keyword>
<dbReference type="AlphaFoldDB" id="A0AAE3HL33"/>
<dbReference type="PANTHER" id="PTHR35864">
    <property type="entry name" value="ZINC METALLOPROTEASE MJ0611-RELATED"/>
    <property type="match status" value="1"/>
</dbReference>
<keyword evidence="7" id="KW-0479">Metal-binding</keyword>
<sequence length="216" mass="23501">MELSLIQKIVVWALPVIFAITLHEVAHGWAAKYLGDRTAEMMGRLTLNPVRHIDPIGTIAMPLLLLLVSPFVFGWAKPVPVTWENLRNPKRDMALVAIAGPAANLAMVLFWVLVIKLAGLFEGALPSSGVEFLYLMGAAGIIINIVLMVLNMIPIPPLDGSRVVSSMLPGAWANSYSRLEPYGLIILLVLLVTGVLGKVLTPAVMSVQQMVYRLLT</sequence>
<feature type="domain" description="Peptidase M50" evidence="14">
    <location>
        <begin position="132"/>
        <end position="173"/>
    </location>
</feature>
<evidence type="ECO:0000256" key="13">
    <source>
        <dbReference type="SAM" id="Phobius"/>
    </source>
</evidence>
<keyword evidence="10 13" id="KW-1133">Transmembrane helix</keyword>
<dbReference type="PANTHER" id="PTHR35864:SF1">
    <property type="entry name" value="ZINC METALLOPROTEASE YWHC-RELATED"/>
    <property type="match status" value="1"/>
</dbReference>
<evidence type="ECO:0000256" key="2">
    <source>
        <dbReference type="ARBA" id="ARBA00004651"/>
    </source>
</evidence>
<evidence type="ECO:0000313" key="16">
    <source>
        <dbReference type="Proteomes" id="UP001204445"/>
    </source>
</evidence>
<reference evidence="15" key="1">
    <citation type="submission" date="2022-08" db="EMBL/GenBank/DDBJ databases">
        <title>Genomic Encyclopedia of Type Strains, Phase III (KMG-III): the genomes of soil and plant-associated and newly described type strains.</title>
        <authorList>
            <person name="Whitman W."/>
        </authorList>
    </citation>
    <scope>NUCLEOTIDE SEQUENCE</scope>
    <source>
        <strain evidence="15">HMT 1</strain>
    </source>
</reference>
<feature type="transmembrane region" description="Helical" evidence="13">
    <location>
        <begin position="132"/>
        <end position="153"/>
    </location>
</feature>